<dbReference type="InterPro" id="IPR037432">
    <property type="entry name" value="Mut-7_DEDDy_dom"/>
</dbReference>
<dbReference type="InterPro" id="IPR002562">
    <property type="entry name" value="3'-5'_exonuclease_dom"/>
</dbReference>
<dbReference type="CDD" id="cd06146">
    <property type="entry name" value="mut-7_like_exo"/>
    <property type="match status" value="1"/>
</dbReference>
<dbReference type="InterPro" id="IPR002782">
    <property type="entry name" value="Mut7-C_RNAse_dom"/>
</dbReference>
<reference evidence="8" key="1">
    <citation type="journal article" date="2014" name="Science">
        <title>Nonhuman genetics. Genomic basis for the convergent evolution of electric organs.</title>
        <authorList>
            <person name="Gallant J.R."/>
            <person name="Traeger L.L."/>
            <person name="Volkening J.D."/>
            <person name="Moffett H."/>
            <person name="Chen P.H."/>
            <person name="Novina C.D."/>
            <person name="Phillips G.N.Jr."/>
            <person name="Anand R."/>
            <person name="Wells G.B."/>
            <person name="Pinch M."/>
            <person name="Guth R."/>
            <person name="Unguez G.A."/>
            <person name="Albert J.S."/>
            <person name="Zakon H.H."/>
            <person name="Samanta M.P."/>
            <person name="Sussman M.R."/>
        </authorList>
    </citation>
    <scope>NUCLEOTIDE SEQUENCE [LARGE SCALE GENOMIC DNA]</scope>
</reference>
<dbReference type="Gene3D" id="3.30.420.10">
    <property type="entry name" value="Ribonuclease H-like superfamily/Ribonuclease H"/>
    <property type="match status" value="1"/>
</dbReference>
<dbReference type="Ensembl" id="ENSEEET00000022411.2">
    <property type="protein sequence ID" value="ENSEEEP00000022161.2"/>
    <property type="gene ID" value="ENSEEEG00000010758.2"/>
</dbReference>
<dbReference type="CTD" id="54932"/>
<keyword evidence="1" id="KW-0540">Nuclease</keyword>
<evidence type="ECO:0000256" key="3">
    <source>
        <dbReference type="ARBA" id="ARBA00022839"/>
    </source>
</evidence>
<dbReference type="PANTHER" id="PTHR47765:SF2">
    <property type="entry name" value="EXONUCLEASE MUT-7 HOMOLOG"/>
    <property type="match status" value="1"/>
</dbReference>
<dbReference type="GO" id="GO:0006139">
    <property type="term" value="P:nucleobase-containing compound metabolic process"/>
    <property type="evidence" value="ECO:0007669"/>
    <property type="project" value="InterPro"/>
</dbReference>
<evidence type="ECO:0000313" key="7">
    <source>
        <dbReference type="Ensembl" id="ENSEEEP00000022161.2"/>
    </source>
</evidence>
<reference evidence="8" key="2">
    <citation type="journal article" date="2017" name="Sci. Adv.">
        <title>A tail of two voltages: Proteomic comparison of the three electric organs of the electric eel.</title>
        <authorList>
            <person name="Traeger L.L."/>
            <person name="Sabat G."/>
            <person name="Barrett-Wilt G.A."/>
            <person name="Wells G.B."/>
            <person name="Sussman M.R."/>
        </authorList>
    </citation>
    <scope>NUCLEOTIDE SEQUENCE [LARGE SCALE GENOMIC DNA]</scope>
</reference>
<dbReference type="InterPro" id="IPR036397">
    <property type="entry name" value="RNaseH_sf"/>
</dbReference>
<accession>A0A4W4FED6</accession>
<dbReference type="FunFam" id="3.30.420.10:FF:000074">
    <property type="entry name" value="exonuclease mut-7 homolog isoform X2"/>
    <property type="match status" value="1"/>
</dbReference>
<feature type="domain" description="Mut7-C RNAse" evidence="6">
    <location>
        <begin position="824"/>
        <end position="857"/>
    </location>
</feature>
<dbReference type="PANTHER" id="PTHR47765">
    <property type="entry name" value="3'-5' EXONUCLEASE DOMAIN-CONTAINING PROTEIN"/>
    <property type="match status" value="1"/>
</dbReference>
<dbReference type="RefSeq" id="XP_035391329.1">
    <property type="nucleotide sequence ID" value="XM_035535436.1"/>
</dbReference>
<dbReference type="InterPro" id="IPR052408">
    <property type="entry name" value="Exonuclease_MUT-7-like"/>
</dbReference>
<evidence type="ECO:0008006" key="9">
    <source>
        <dbReference type="Google" id="ProtNLM"/>
    </source>
</evidence>
<gene>
    <name evidence="7" type="primary">exd3</name>
</gene>
<keyword evidence="3" id="KW-0269">Exonuclease</keyword>
<name>A0A4W4FED6_ELEEL</name>
<dbReference type="GeneID" id="113576038"/>
<evidence type="ECO:0000256" key="1">
    <source>
        <dbReference type="ARBA" id="ARBA00022722"/>
    </source>
</evidence>
<feature type="compositionally biased region" description="Basic and acidic residues" evidence="4">
    <location>
        <begin position="593"/>
        <end position="615"/>
    </location>
</feature>
<keyword evidence="2" id="KW-0378">Hydrolase</keyword>
<dbReference type="Pfam" id="PF01612">
    <property type="entry name" value="DNA_pol_A_exo1"/>
    <property type="match status" value="1"/>
</dbReference>
<protein>
    <recommendedName>
        <fullName evidence="9">3'-5' exonuclease domain-containing protein</fullName>
    </recommendedName>
</protein>
<evidence type="ECO:0000259" key="6">
    <source>
        <dbReference type="Pfam" id="PF01927"/>
    </source>
</evidence>
<keyword evidence="8" id="KW-1185">Reference proteome</keyword>
<feature type="domain" description="Mut7-C RNAse" evidence="6">
    <location>
        <begin position="643"/>
        <end position="761"/>
    </location>
</feature>
<feature type="region of interest" description="Disordered" evidence="4">
    <location>
        <begin position="577"/>
        <end position="625"/>
    </location>
</feature>
<feature type="domain" description="3'-5' exonuclease" evidence="5">
    <location>
        <begin position="377"/>
        <end position="569"/>
    </location>
</feature>
<sequence length="875" mass="99407">MSQDARSEGVDPGVLRDQLFDLWSKKELQALRSESVSGFSRLREPLAGLLTLLEGCPGIQKGKSTTLGQFVLTEFVRWRRGTSRASLKGLAGEERRRLQLQALGLIKATQPGYMEPLLDIFELETLETSLLLEHISYLQNSCAYKEAALLSVKLQLQKELDMEQMCVPLILLDKLPLAESFVQGQPELQERLVRLLDSWCSPSFRLEELRRQYPRVSLSKHQADQIQPKLLCKHVFRLMEKFNVDPGLCVNSVHKRKLDSLRFLMYKRFREKSMTEENWSDHVQVTVQGSVELQVVLVELLVRFCGLRAAAQWAEFYSVPRDRLPFGVWDAMQSCASMQLEEREESAPLQSWVPPQLHQRRYYQLPLAQHQVHFLQTLEQLQRCSDAILQPGRVVAVDMEWRPSFGTVCAPRLALIQLAVQDCVFLLDLCSPGLRQHHQTVRLVCSLLTDEEILKLGYGMSGDLRSLVTTWPELKEESLEVKGVLDMLHVHQQLQRCWRGSRRGGSRPPEVSEASTEKGLSLMVQQVLGKPLDKSEQLSNWERRPLRTSQLRYAAVDAYCLLDVYLTLSLNPTAFGLPEDLRTIRPSPPTKSVPEKRAKDRRSEPAPSPRADRDALGPAGHLEGGVSAGRKLQEATMAPQELRVVCDNMLQGLGRYLRCLGVDVLMLDNTDDHKVAAELARTEGRIILTSGQPYQTLRSQVAEGRCLTLDCSEKARDQAVHVLKHFHVHLTTSDIFSRCQACNNAEYLKVTREDMTQMMSERGLLQQTAPKQDNWDLQCDTQVTPNRWRPSEGPEFRPRCRWAPPSALDPRTWTIRGEVPVQLETVPPGLLPRIPEYFICTGCGKVFWEGTHFDRVLSQFQDVLHVSNGDPSGLP</sequence>
<evidence type="ECO:0000259" key="5">
    <source>
        <dbReference type="Pfam" id="PF01612"/>
    </source>
</evidence>
<dbReference type="SUPFAM" id="SSF53098">
    <property type="entry name" value="Ribonuclease H-like"/>
    <property type="match status" value="1"/>
</dbReference>
<dbReference type="RefSeq" id="XP_035391330.1">
    <property type="nucleotide sequence ID" value="XM_035535437.1"/>
</dbReference>
<dbReference type="GO" id="GO:0008408">
    <property type="term" value="F:3'-5' exonuclease activity"/>
    <property type="evidence" value="ECO:0007669"/>
    <property type="project" value="InterPro"/>
</dbReference>
<dbReference type="Proteomes" id="UP000314983">
    <property type="component" value="Chromosome 17"/>
</dbReference>
<reference evidence="7" key="3">
    <citation type="submission" date="2020-05" db="EMBL/GenBank/DDBJ databases">
        <title>Electrophorus electricus (electric eel) genome, fEleEle1, primary haplotype.</title>
        <authorList>
            <person name="Myers G."/>
            <person name="Meyer A."/>
            <person name="Fedrigo O."/>
            <person name="Formenti G."/>
            <person name="Rhie A."/>
            <person name="Tracey A."/>
            <person name="Sims Y."/>
            <person name="Jarvis E.D."/>
        </authorList>
    </citation>
    <scope>NUCLEOTIDE SEQUENCE [LARGE SCALE GENOMIC DNA]</scope>
</reference>
<dbReference type="InterPro" id="IPR012337">
    <property type="entry name" value="RNaseH-like_sf"/>
</dbReference>
<evidence type="ECO:0000256" key="4">
    <source>
        <dbReference type="SAM" id="MobiDB-lite"/>
    </source>
</evidence>
<proteinExistence type="predicted"/>
<evidence type="ECO:0000313" key="8">
    <source>
        <dbReference type="Proteomes" id="UP000314983"/>
    </source>
</evidence>
<organism evidence="7 8">
    <name type="scientific">Electrophorus electricus</name>
    <name type="common">Electric eel</name>
    <name type="synonym">Gymnotus electricus</name>
    <dbReference type="NCBI Taxonomy" id="8005"/>
    <lineage>
        <taxon>Eukaryota</taxon>
        <taxon>Metazoa</taxon>
        <taxon>Chordata</taxon>
        <taxon>Craniata</taxon>
        <taxon>Vertebrata</taxon>
        <taxon>Euteleostomi</taxon>
        <taxon>Actinopterygii</taxon>
        <taxon>Neopterygii</taxon>
        <taxon>Teleostei</taxon>
        <taxon>Ostariophysi</taxon>
        <taxon>Gymnotiformes</taxon>
        <taxon>Gymnotoidei</taxon>
        <taxon>Gymnotidae</taxon>
        <taxon>Electrophorus</taxon>
    </lineage>
</organism>
<dbReference type="AlphaFoldDB" id="A0A4W4FED6"/>
<evidence type="ECO:0000256" key="2">
    <source>
        <dbReference type="ARBA" id="ARBA00022801"/>
    </source>
</evidence>
<reference evidence="7" key="5">
    <citation type="submission" date="2025-09" db="UniProtKB">
        <authorList>
            <consortium name="Ensembl"/>
        </authorList>
    </citation>
    <scope>IDENTIFICATION</scope>
</reference>
<dbReference type="GeneTree" id="ENSGT00390000006843"/>
<reference evidence="7" key="4">
    <citation type="submission" date="2025-08" db="UniProtKB">
        <authorList>
            <consortium name="Ensembl"/>
        </authorList>
    </citation>
    <scope>IDENTIFICATION</scope>
</reference>
<dbReference type="GO" id="GO:0003676">
    <property type="term" value="F:nucleic acid binding"/>
    <property type="evidence" value="ECO:0007669"/>
    <property type="project" value="InterPro"/>
</dbReference>
<dbReference type="Pfam" id="PF01927">
    <property type="entry name" value="Mut7-C"/>
    <property type="match status" value="2"/>
</dbReference>